<dbReference type="Pfam" id="PF00196">
    <property type="entry name" value="GerE"/>
    <property type="match status" value="1"/>
</dbReference>
<comment type="caution">
    <text evidence="4">The sequence shown here is derived from an EMBL/GenBank/DDBJ whole genome shotgun (WGS) entry which is preliminary data.</text>
</comment>
<keyword evidence="2" id="KW-0067">ATP-binding</keyword>
<dbReference type="PROSITE" id="PS50043">
    <property type="entry name" value="HTH_LUXR_2"/>
    <property type="match status" value="1"/>
</dbReference>
<evidence type="ECO:0000256" key="1">
    <source>
        <dbReference type="ARBA" id="ARBA00022741"/>
    </source>
</evidence>
<dbReference type="EMBL" id="BOOR01000056">
    <property type="protein sequence ID" value="GII57845.1"/>
    <property type="molecule type" value="Genomic_DNA"/>
</dbReference>
<organism evidence="4 5">
    <name type="scientific">Planotetraspora thailandica</name>
    <dbReference type="NCBI Taxonomy" id="487172"/>
    <lineage>
        <taxon>Bacteria</taxon>
        <taxon>Bacillati</taxon>
        <taxon>Actinomycetota</taxon>
        <taxon>Actinomycetes</taxon>
        <taxon>Streptosporangiales</taxon>
        <taxon>Streptosporangiaceae</taxon>
        <taxon>Planotetraspora</taxon>
    </lineage>
</organism>
<evidence type="ECO:0000313" key="4">
    <source>
        <dbReference type="EMBL" id="GII57845.1"/>
    </source>
</evidence>
<dbReference type="InterPro" id="IPR000792">
    <property type="entry name" value="Tscrpt_reg_LuxR_C"/>
</dbReference>
<dbReference type="Gene3D" id="1.10.10.10">
    <property type="entry name" value="Winged helix-like DNA-binding domain superfamily/Winged helix DNA-binding domain"/>
    <property type="match status" value="1"/>
</dbReference>
<accession>A0A8J3XYS6</accession>
<protein>
    <submittedName>
        <fullName evidence="4">LuxR family transcriptional regulator</fullName>
    </submittedName>
</protein>
<feature type="domain" description="HTH luxR-type" evidence="3">
    <location>
        <begin position="850"/>
        <end position="912"/>
    </location>
</feature>
<dbReference type="PANTHER" id="PTHR16305:SF35">
    <property type="entry name" value="TRANSCRIPTIONAL ACTIVATOR DOMAIN"/>
    <property type="match status" value="1"/>
</dbReference>
<dbReference type="CDD" id="cd06170">
    <property type="entry name" value="LuxR_C_like"/>
    <property type="match status" value="1"/>
</dbReference>
<dbReference type="GO" id="GO:0005524">
    <property type="term" value="F:ATP binding"/>
    <property type="evidence" value="ECO:0007669"/>
    <property type="project" value="UniProtKB-KW"/>
</dbReference>
<keyword evidence="1" id="KW-0547">Nucleotide-binding</keyword>
<dbReference type="PRINTS" id="PR00038">
    <property type="entry name" value="HTHLUXR"/>
</dbReference>
<evidence type="ECO:0000256" key="2">
    <source>
        <dbReference type="ARBA" id="ARBA00022840"/>
    </source>
</evidence>
<name>A0A8J3XYS6_9ACTN</name>
<sequence length="912" mass="97626">MRHLIEADMLLGREQESARLKGMLDAARRGFGGCLLLRGREGAGKTALLDHAVQAAPDAIVVRISGVESETGIGHAALHQVLLPFLDRLMVLPDPQRSALETVFGLSGGMTPEPFLVGVAALTLLADAAASSGGVLLCIVDDAHLVDQESAQVLAFAARRLRAERIVLLIAMEESPSGAATWAGLPVHEVGGLDPAAARELLLSTSSDCVADHVVERIVAEADGNPLALLEIGSTLTPDQLAGVARLPEPLPASDDARFTRELGRLPAAARVMLLTAAAEPSGDPEVVRRAGAELGFGDDVATLAGVRDVVELDGRIRFRHPLLRSAVYHGASTDERRRVHRVLAAVTSVERDPDRRTLHLAEAAPGPDEALAAELEAAAGRARARSGHGAEVAIRLRAADLTPDVSRRARRLVAAARAAVSAGAFTQARALLVAAAPHLSDPLTRALADEIQAKVELRLGGSAARQPALLLATARTYEDGDRRRRDKLLEAMSKAFVVRHAVERTTPLEVAEEALALPRPTVSDATAGDLLLHGCATLVAVGYTKAVPLLRAALGALADPEVFAAGAPEWFMLGATAAQAVWDDGFRAGWFRRVEEQARADGAHERLRWALMAAQLERASSGRIADAGGSLESAGAGPETWEIITTPEVPAWQGRDEETLSAAARFERMAGDFGMGVLANLGQVALGVLALGRGRYRDAFEATRRLCEQDVLNLEHLALPDLIEAGVRCGERDHAAEALGRLRVKAVAAATPWALGLLARSEALLAEPARAEDLYVQAVEHLERTRMATDLARAHLVYGEWLRRNKRKNDARLRLRLAHDMFIEMGAAAFAERCRMELVAAGDREGGTAVREPGDLTPQERRIARLAAGRATNQEIAAQLFISPSTVDYHLKKVFRKLGVRSRRQLVLREL</sequence>
<dbReference type="GO" id="GO:0006355">
    <property type="term" value="P:regulation of DNA-templated transcription"/>
    <property type="evidence" value="ECO:0007669"/>
    <property type="project" value="InterPro"/>
</dbReference>
<evidence type="ECO:0000313" key="5">
    <source>
        <dbReference type="Proteomes" id="UP000605992"/>
    </source>
</evidence>
<dbReference type="GO" id="GO:0004016">
    <property type="term" value="F:adenylate cyclase activity"/>
    <property type="evidence" value="ECO:0007669"/>
    <property type="project" value="TreeGrafter"/>
</dbReference>
<gene>
    <name evidence="4" type="ORF">Pth03_62340</name>
</gene>
<dbReference type="GO" id="GO:0005737">
    <property type="term" value="C:cytoplasm"/>
    <property type="evidence" value="ECO:0007669"/>
    <property type="project" value="TreeGrafter"/>
</dbReference>
<keyword evidence="5" id="KW-1185">Reference proteome</keyword>
<dbReference type="InterPro" id="IPR041664">
    <property type="entry name" value="AAA_16"/>
</dbReference>
<proteinExistence type="predicted"/>
<dbReference type="InterPro" id="IPR036388">
    <property type="entry name" value="WH-like_DNA-bd_sf"/>
</dbReference>
<evidence type="ECO:0000259" key="3">
    <source>
        <dbReference type="PROSITE" id="PS50043"/>
    </source>
</evidence>
<reference evidence="4" key="1">
    <citation type="submission" date="2021-01" db="EMBL/GenBank/DDBJ databases">
        <title>Whole genome shotgun sequence of Planotetraspora thailandica NBRC 104271.</title>
        <authorList>
            <person name="Komaki H."/>
            <person name="Tamura T."/>
        </authorList>
    </citation>
    <scope>NUCLEOTIDE SEQUENCE</scope>
    <source>
        <strain evidence="4">NBRC 104271</strain>
    </source>
</reference>
<dbReference type="RefSeq" id="WP_203947961.1">
    <property type="nucleotide sequence ID" value="NZ_BOOR01000056.1"/>
</dbReference>
<dbReference type="SMART" id="SM00421">
    <property type="entry name" value="HTH_LUXR"/>
    <property type="match status" value="1"/>
</dbReference>
<dbReference type="InterPro" id="IPR016032">
    <property type="entry name" value="Sig_transdc_resp-reg_C-effctor"/>
</dbReference>
<dbReference type="SUPFAM" id="SSF46894">
    <property type="entry name" value="C-terminal effector domain of the bipartite response regulators"/>
    <property type="match status" value="1"/>
</dbReference>
<dbReference type="Proteomes" id="UP000605992">
    <property type="component" value="Unassembled WGS sequence"/>
</dbReference>
<dbReference type="PANTHER" id="PTHR16305">
    <property type="entry name" value="TESTICULAR SOLUBLE ADENYLYL CYCLASE"/>
    <property type="match status" value="1"/>
</dbReference>
<dbReference type="SUPFAM" id="SSF52540">
    <property type="entry name" value="P-loop containing nucleoside triphosphate hydrolases"/>
    <property type="match status" value="1"/>
</dbReference>
<dbReference type="Pfam" id="PF13191">
    <property type="entry name" value="AAA_16"/>
    <property type="match status" value="1"/>
</dbReference>
<dbReference type="InterPro" id="IPR027417">
    <property type="entry name" value="P-loop_NTPase"/>
</dbReference>
<dbReference type="AlphaFoldDB" id="A0A8J3XYS6"/>
<dbReference type="GO" id="GO:0003677">
    <property type="term" value="F:DNA binding"/>
    <property type="evidence" value="ECO:0007669"/>
    <property type="project" value="InterPro"/>
</dbReference>